<proteinExistence type="predicted"/>
<evidence type="ECO:0000256" key="4">
    <source>
        <dbReference type="SAM" id="MobiDB-lite"/>
    </source>
</evidence>
<dbReference type="PANTHER" id="PTHR24123">
    <property type="entry name" value="ANKYRIN REPEAT-CONTAINING"/>
    <property type="match status" value="1"/>
</dbReference>
<organism evidence="5 6">
    <name type="scientific">Moelleriella libera RCEF 2490</name>
    <dbReference type="NCBI Taxonomy" id="1081109"/>
    <lineage>
        <taxon>Eukaryota</taxon>
        <taxon>Fungi</taxon>
        <taxon>Dikarya</taxon>
        <taxon>Ascomycota</taxon>
        <taxon>Pezizomycotina</taxon>
        <taxon>Sordariomycetes</taxon>
        <taxon>Hypocreomycetidae</taxon>
        <taxon>Hypocreales</taxon>
        <taxon>Clavicipitaceae</taxon>
        <taxon>Moelleriella</taxon>
    </lineage>
</organism>
<evidence type="ECO:0000256" key="2">
    <source>
        <dbReference type="ARBA" id="ARBA00023043"/>
    </source>
</evidence>
<evidence type="ECO:0000313" key="5">
    <source>
        <dbReference type="EMBL" id="KZZ89720.1"/>
    </source>
</evidence>
<protein>
    <submittedName>
        <fullName evidence="5">Ankyrin repeat-containing domain protein</fullName>
    </submittedName>
</protein>
<accession>A0A166NFN6</accession>
<dbReference type="PANTHER" id="PTHR24123:SF33">
    <property type="entry name" value="PROTEIN HOS4"/>
    <property type="match status" value="1"/>
</dbReference>
<name>A0A166NFN6_9HYPO</name>
<keyword evidence="2 3" id="KW-0040">ANK repeat</keyword>
<dbReference type="InterPro" id="IPR051165">
    <property type="entry name" value="Multifunctional_ANK_Repeat"/>
</dbReference>
<feature type="repeat" description="ANK" evidence="3">
    <location>
        <begin position="1135"/>
        <end position="1167"/>
    </location>
</feature>
<dbReference type="STRING" id="1081109.A0A166NFN6"/>
<reference evidence="5 6" key="1">
    <citation type="journal article" date="2016" name="Genome Biol. Evol.">
        <title>Divergent and convergent evolution of fungal pathogenicity.</title>
        <authorList>
            <person name="Shang Y."/>
            <person name="Xiao G."/>
            <person name="Zheng P."/>
            <person name="Cen K."/>
            <person name="Zhan S."/>
            <person name="Wang C."/>
        </authorList>
    </citation>
    <scope>NUCLEOTIDE SEQUENCE [LARGE SCALE GENOMIC DNA]</scope>
    <source>
        <strain evidence="5 6">RCEF 2490</strain>
    </source>
</reference>
<dbReference type="PRINTS" id="PR01415">
    <property type="entry name" value="ANKYRIN"/>
</dbReference>
<evidence type="ECO:0000256" key="1">
    <source>
        <dbReference type="ARBA" id="ARBA00022737"/>
    </source>
</evidence>
<dbReference type="Pfam" id="PF00023">
    <property type="entry name" value="Ank"/>
    <property type="match status" value="2"/>
</dbReference>
<comment type="caution">
    <text evidence="5">The sequence shown here is derived from an EMBL/GenBank/DDBJ whole genome shotgun (WGS) entry which is preliminary data.</text>
</comment>
<dbReference type="SUPFAM" id="SSF48403">
    <property type="entry name" value="Ankyrin repeat"/>
    <property type="match status" value="2"/>
</dbReference>
<feature type="repeat" description="ANK" evidence="3">
    <location>
        <begin position="1373"/>
        <end position="1405"/>
    </location>
</feature>
<feature type="compositionally biased region" description="Basic and acidic residues" evidence="4">
    <location>
        <begin position="478"/>
        <end position="487"/>
    </location>
</feature>
<keyword evidence="6" id="KW-1185">Reference proteome</keyword>
<feature type="region of interest" description="Disordered" evidence="4">
    <location>
        <begin position="478"/>
        <end position="498"/>
    </location>
</feature>
<feature type="repeat" description="ANK" evidence="3">
    <location>
        <begin position="1337"/>
        <end position="1365"/>
    </location>
</feature>
<dbReference type="Gene3D" id="1.25.40.20">
    <property type="entry name" value="Ankyrin repeat-containing domain"/>
    <property type="match status" value="4"/>
</dbReference>
<feature type="repeat" description="ANK" evidence="3">
    <location>
        <begin position="992"/>
        <end position="1024"/>
    </location>
</feature>
<evidence type="ECO:0000256" key="3">
    <source>
        <dbReference type="PROSITE-ProRule" id="PRU00023"/>
    </source>
</evidence>
<feature type="repeat" description="ANK" evidence="3">
    <location>
        <begin position="1199"/>
        <end position="1231"/>
    </location>
</feature>
<dbReference type="Proteomes" id="UP000078544">
    <property type="component" value="Unassembled WGS sequence"/>
</dbReference>
<gene>
    <name evidence="5" type="ORF">AAL_07613</name>
</gene>
<dbReference type="InterPro" id="IPR002110">
    <property type="entry name" value="Ankyrin_rpt"/>
</dbReference>
<dbReference type="PROSITE" id="PS50297">
    <property type="entry name" value="ANK_REP_REGION"/>
    <property type="match status" value="5"/>
</dbReference>
<feature type="repeat" description="ANK" evidence="3">
    <location>
        <begin position="1029"/>
        <end position="1061"/>
    </location>
</feature>
<dbReference type="InterPro" id="IPR036770">
    <property type="entry name" value="Ankyrin_rpt-contain_sf"/>
</dbReference>
<dbReference type="OrthoDB" id="4936298at2759"/>
<sequence>MEPHPARPEPSATPATSLGINDGLGTLRIAWELSGPSDDNFDFVIVHDIADGEEENAAWWDSQGWLVNYAATELSSKSRILVFDYDFDKILFGEKPRQLRAVSTRLLELLKALREDEIQRTLMFLSRDLDGLVVKDALVTATDNLSQWGDLLDHTKIMLFLDFPHRPQSTGQLQSALAYHFLADKITCRGIKRSANETFIPSIVSLASDINDSNQDIGTRYVDHVQRHDTSTFSSGLPYEVSLAWNSTDQHEPVIQYIEKIRNRCTPANSKSTLKVERMLVSMSAVVSPLPAQMEESPWLVGTKEYREWLESRFEQVLLVQGTIDDNEGVRCILEQTANLLQESADRQVLFLDADHRDIRCSNLVDIFATLLSLKLCHSTTSNRVLLLSHLAEQERSWTATDLFSWYLLALSDYDSPCFIIIISQFDELGQDSWTILSELMSKYVTSIRGKLKLLGTNFSSSYFTSKGWQTVTISPRNRDIDEREQNSNDSLGLSKPENERDQNMISTFVTSFGSTARFFARRLCNEKLSSIGSDRTEELWGVLRAKLDNFNLEDTVDALLRDVNDQTSLRLALRWILCAKRPLSTTELCSLLVPSQGDCSEHNVSNGKPETLEGIWKEVKRWLSGIIEVQHGEIHVFDPAIRQVFKCNRKRSDGENYIWNEVKEGAHYELLQWSLEKVAQVDSRRISRNILRLDECGSEPPFLGRKYDLELYAIQYWPQHFIHVRQASEVTKTPDLLGSVDLSRWAQRFWALSNPFTRSKHQWRSPFPFFAGLGELEHFHPINDRDRESGFFEALRHNQPAVARALLGEISIESGPDSVVLDAVLASSSSSATEKICADILAEYRTKLQDCDANWARILMYKAARVGLNLLATAIASEGHDYRPAFAYSDIRSCLPLWLACRMGHVGVVQCLVQTGQDPNLAESGYTPLMIAIKHGHVPCAFFLVTEASVDLLQRAKDGMSALYTACIWHMEDIVELLLNSRVEPNTVTTDGWSPLAASVDEGFDAGVKTLLEHGADPNFTGPGIGGDDKTPLYFAAIRGNVEMCRLLLQRGANSNHANGPAPILHSIINHSNLLSTATLMELLELMFEFGADVNAKNQENATCLMEAVDDKVDKELVQYLIEQNANLNETDQYGYSALLKAVLTENSELTRLLLDKGADPCLETHDGFVPLHGVEDNEELIQLLATRMNDIDIYRPDKLTQLMYASANGHDNAVRALLKLGADREAGQVDGPGFLDDWTAIFFAVHGGHHSTVMILAHAGANMQRKEGTWGVAPLHIAAWPGGALDAILQFHSRIDVNQADKAGYTALHHASGFPVEKLQRLVRAGIDVNTLSANGTSALALAVADGNRDAAQYLLESGSDVNLCVGGSTSTDPALHRACNNHDLQMAQMLLEAGASVNLDVGTANGTPLTAIFLRLWDKGEEHGQELVNILLSRGADINAIPLATGAPISAASAFSEPGDVQFLLDKGAAVDTSDFFGRRPIHMAAYHGGRNFDIILHAGLEEDLYSKDKMGRNALHWAAQMARVHVIEKILDLKPDLVHSQDMDGWTPLMWAARGPRGAPTQDTAGENNDQAAAIRLLMYRDAESSVECSVGDTKWTPEQIGWYGGADQSISHLFKGGSDDVADIHVSQRGPDEKDPSSGRRKAAYLRHCCDLCLWVRTGALNSSR</sequence>
<dbReference type="PROSITE" id="PS50088">
    <property type="entry name" value="ANK_REPEAT"/>
    <property type="match status" value="6"/>
</dbReference>
<dbReference type="SMART" id="SM00248">
    <property type="entry name" value="ANK"/>
    <property type="match status" value="18"/>
</dbReference>
<dbReference type="EMBL" id="AZGY01000024">
    <property type="protein sequence ID" value="KZZ89720.1"/>
    <property type="molecule type" value="Genomic_DNA"/>
</dbReference>
<keyword evidence="1" id="KW-0677">Repeat</keyword>
<evidence type="ECO:0000313" key="6">
    <source>
        <dbReference type="Proteomes" id="UP000078544"/>
    </source>
</evidence>
<dbReference type="Pfam" id="PF12796">
    <property type="entry name" value="Ank_2"/>
    <property type="match status" value="6"/>
</dbReference>